<reference evidence="2" key="1">
    <citation type="submission" date="2020-02" db="EMBL/GenBank/DDBJ databases">
        <authorList>
            <person name="Meier V. D."/>
        </authorList>
    </citation>
    <scope>NUCLEOTIDE SEQUENCE</scope>
    <source>
        <strain evidence="2">AVDCRST_MAG77</strain>
    </source>
</reference>
<proteinExistence type="predicted"/>
<evidence type="ECO:0000256" key="1">
    <source>
        <dbReference type="SAM" id="Phobius"/>
    </source>
</evidence>
<dbReference type="PANTHER" id="PTHR36833">
    <property type="entry name" value="SLR0610 PROTEIN-RELATED"/>
    <property type="match status" value="1"/>
</dbReference>
<feature type="transmembrane region" description="Helical" evidence="1">
    <location>
        <begin position="38"/>
        <end position="60"/>
    </location>
</feature>
<organism evidence="2">
    <name type="scientific">uncultured Chloroflexota bacterium</name>
    <dbReference type="NCBI Taxonomy" id="166587"/>
    <lineage>
        <taxon>Bacteria</taxon>
        <taxon>Bacillati</taxon>
        <taxon>Chloroflexota</taxon>
        <taxon>environmental samples</taxon>
    </lineage>
</organism>
<dbReference type="PANTHER" id="PTHR36833:SF2">
    <property type="entry name" value="SLR0610 PROTEIN"/>
    <property type="match status" value="1"/>
</dbReference>
<name>A0A6J4K505_9CHLR</name>
<dbReference type="EMBL" id="CADCTC010000269">
    <property type="protein sequence ID" value="CAA9295748.1"/>
    <property type="molecule type" value="Genomic_DNA"/>
</dbReference>
<keyword evidence="1" id="KW-1133">Transmembrane helix</keyword>
<protein>
    <submittedName>
        <fullName evidence="2">Uncharacterized protein</fullName>
    </submittedName>
</protein>
<keyword evidence="1" id="KW-0472">Membrane</keyword>
<evidence type="ECO:0000313" key="2">
    <source>
        <dbReference type="EMBL" id="CAA9295748.1"/>
    </source>
</evidence>
<dbReference type="AlphaFoldDB" id="A0A6J4K505"/>
<dbReference type="InterPro" id="IPR010390">
    <property type="entry name" value="ABC-2_transporter-like"/>
</dbReference>
<dbReference type="Pfam" id="PF06182">
    <property type="entry name" value="ABC2_membrane_6"/>
    <property type="match status" value="1"/>
</dbReference>
<accession>A0A6J4K505</accession>
<sequence length="68" mass="6994">MDLYPACLRVVLTWIVPVGVMTTVPAQALTGVASPATLAGAVGVSVVLVLAAIAFFRFGLRRYTGASS</sequence>
<gene>
    <name evidence="2" type="ORF">AVDCRST_MAG77-5125</name>
</gene>
<keyword evidence="1" id="KW-0812">Transmembrane</keyword>